<dbReference type="EMBL" id="MU865321">
    <property type="protein sequence ID" value="KAK4228265.1"/>
    <property type="molecule type" value="Genomic_DNA"/>
</dbReference>
<dbReference type="InterPro" id="IPR023296">
    <property type="entry name" value="Glyco_hydro_beta-prop_sf"/>
</dbReference>
<evidence type="ECO:0000256" key="4">
    <source>
        <dbReference type="RuleBase" id="RU361187"/>
    </source>
</evidence>
<evidence type="ECO:0000256" key="1">
    <source>
        <dbReference type="ARBA" id="ARBA00009865"/>
    </source>
</evidence>
<comment type="caution">
    <text evidence="6">The sequence shown here is derived from an EMBL/GenBank/DDBJ whole genome shotgun (WGS) entry which is preliminary data.</text>
</comment>
<dbReference type="CDD" id="cd08999">
    <property type="entry name" value="GH43_ABN-like"/>
    <property type="match status" value="1"/>
</dbReference>
<name>A0AAN7BRP0_9PEZI</name>
<feature type="chain" id="PRO_5042880548" evidence="5">
    <location>
        <begin position="18"/>
        <end position="340"/>
    </location>
</feature>
<evidence type="ECO:0000256" key="3">
    <source>
        <dbReference type="ARBA" id="ARBA00023295"/>
    </source>
</evidence>
<gene>
    <name evidence="6" type="ORF">QBC38DRAFT_415190</name>
</gene>
<dbReference type="InterPro" id="IPR051795">
    <property type="entry name" value="Glycosyl_Hydrlase_43"/>
</dbReference>
<evidence type="ECO:0000313" key="7">
    <source>
        <dbReference type="Proteomes" id="UP001301958"/>
    </source>
</evidence>
<accession>A0AAN7BRP0</accession>
<dbReference type="SUPFAM" id="SSF75005">
    <property type="entry name" value="Arabinanase/levansucrase/invertase"/>
    <property type="match status" value="1"/>
</dbReference>
<dbReference type="PANTHER" id="PTHR42812:SF5">
    <property type="entry name" value="ENDO-ARABINASE"/>
    <property type="match status" value="1"/>
</dbReference>
<dbReference type="Proteomes" id="UP001301958">
    <property type="component" value="Unassembled WGS sequence"/>
</dbReference>
<dbReference type="AlphaFoldDB" id="A0AAN7BRP0"/>
<keyword evidence="7" id="KW-1185">Reference proteome</keyword>
<evidence type="ECO:0000313" key="6">
    <source>
        <dbReference type="EMBL" id="KAK4228265.1"/>
    </source>
</evidence>
<feature type="signal peptide" evidence="5">
    <location>
        <begin position="1"/>
        <end position="17"/>
    </location>
</feature>
<keyword evidence="3 4" id="KW-0326">Glycosidase</keyword>
<keyword evidence="2 4" id="KW-0378">Hydrolase</keyword>
<dbReference type="Gene3D" id="2.115.10.20">
    <property type="entry name" value="Glycosyl hydrolase domain, family 43"/>
    <property type="match status" value="1"/>
</dbReference>
<evidence type="ECO:0000256" key="2">
    <source>
        <dbReference type="ARBA" id="ARBA00022801"/>
    </source>
</evidence>
<dbReference type="PANTHER" id="PTHR42812">
    <property type="entry name" value="BETA-XYLOSIDASE"/>
    <property type="match status" value="1"/>
</dbReference>
<evidence type="ECO:0000256" key="5">
    <source>
        <dbReference type="SAM" id="SignalP"/>
    </source>
</evidence>
<dbReference type="GO" id="GO:0004553">
    <property type="term" value="F:hydrolase activity, hydrolyzing O-glycosyl compounds"/>
    <property type="evidence" value="ECO:0007669"/>
    <property type="project" value="InterPro"/>
</dbReference>
<comment type="similarity">
    <text evidence="1 4">Belongs to the glycosyl hydrolase 43 family.</text>
</comment>
<keyword evidence="5" id="KW-0732">Signal</keyword>
<dbReference type="InterPro" id="IPR006710">
    <property type="entry name" value="Glyco_hydro_43"/>
</dbReference>
<dbReference type="GO" id="GO:0005975">
    <property type="term" value="P:carbohydrate metabolic process"/>
    <property type="evidence" value="ECO:0007669"/>
    <property type="project" value="InterPro"/>
</dbReference>
<reference evidence="6" key="1">
    <citation type="journal article" date="2023" name="Mol. Phylogenet. Evol.">
        <title>Genome-scale phylogeny and comparative genomics of the fungal order Sordariales.</title>
        <authorList>
            <person name="Hensen N."/>
            <person name="Bonometti L."/>
            <person name="Westerberg I."/>
            <person name="Brannstrom I.O."/>
            <person name="Guillou S."/>
            <person name="Cros-Aarteil S."/>
            <person name="Calhoun S."/>
            <person name="Haridas S."/>
            <person name="Kuo A."/>
            <person name="Mondo S."/>
            <person name="Pangilinan J."/>
            <person name="Riley R."/>
            <person name="LaButti K."/>
            <person name="Andreopoulos B."/>
            <person name="Lipzen A."/>
            <person name="Chen C."/>
            <person name="Yan M."/>
            <person name="Daum C."/>
            <person name="Ng V."/>
            <person name="Clum A."/>
            <person name="Steindorff A."/>
            <person name="Ohm R.A."/>
            <person name="Martin F."/>
            <person name="Silar P."/>
            <person name="Natvig D.O."/>
            <person name="Lalanne C."/>
            <person name="Gautier V."/>
            <person name="Ament-Velasquez S.L."/>
            <person name="Kruys A."/>
            <person name="Hutchinson M.I."/>
            <person name="Powell A.J."/>
            <person name="Barry K."/>
            <person name="Miller A.N."/>
            <person name="Grigoriev I.V."/>
            <person name="Debuchy R."/>
            <person name="Gladieux P."/>
            <person name="Hiltunen Thoren M."/>
            <person name="Johannesson H."/>
        </authorList>
    </citation>
    <scope>NUCLEOTIDE SEQUENCE</scope>
    <source>
        <strain evidence="6">CBS 990.96</strain>
    </source>
</reference>
<dbReference type="Pfam" id="PF04616">
    <property type="entry name" value="Glyco_hydro_43"/>
    <property type="match status" value="1"/>
</dbReference>
<reference evidence="6" key="2">
    <citation type="submission" date="2023-05" db="EMBL/GenBank/DDBJ databases">
        <authorList>
            <consortium name="Lawrence Berkeley National Laboratory"/>
            <person name="Steindorff A."/>
            <person name="Hensen N."/>
            <person name="Bonometti L."/>
            <person name="Westerberg I."/>
            <person name="Brannstrom I.O."/>
            <person name="Guillou S."/>
            <person name="Cros-Aarteil S."/>
            <person name="Calhoun S."/>
            <person name="Haridas S."/>
            <person name="Kuo A."/>
            <person name="Mondo S."/>
            <person name="Pangilinan J."/>
            <person name="Riley R."/>
            <person name="Labutti K."/>
            <person name="Andreopoulos B."/>
            <person name="Lipzen A."/>
            <person name="Chen C."/>
            <person name="Yanf M."/>
            <person name="Daum C."/>
            <person name="Ng V."/>
            <person name="Clum A."/>
            <person name="Ohm R."/>
            <person name="Martin F."/>
            <person name="Silar P."/>
            <person name="Natvig D."/>
            <person name="Lalanne C."/>
            <person name="Gautier V."/>
            <person name="Ament-Velasquez S.L."/>
            <person name="Kruys A."/>
            <person name="Hutchinson M.I."/>
            <person name="Powell A.J."/>
            <person name="Barry K."/>
            <person name="Miller A.N."/>
            <person name="Grigoriev I.V."/>
            <person name="Debuchy R."/>
            <person name="Gladieux P."/>
            <person name="Thoren M.H."/>
            <person name="Johannesson H."/>
        </authorList>
    </citation>
    <scope>NUCLEOTIDE SEQUENCE</scope>
    <source>
        <strain evidence="6">CBS 990.96</strain>
    </source>
</reference>
<organism evidence="6 7">
    <name type="scientific">Podospora fimiseda</name>
    <dbReference type="NCBI Taxonomy" id="252190"/>
    <lineage>
        <taxon>Eukaryota</taxon>
        <taxon>Fungi</taxon>
        <taxon>Dikarya</taxon>
        <taxon>Ascomycota</taxon>
        <taxon>Pezizomycotina</taxon>
        <taxon>Sordariomycetes</taxon>
        <taxon>Sordariomycetidae</taxon>
        <taxon>Sordariales</taxon>
        <taxon>Podosporaceae</taxon>
        <taxon>Podospora</taxon>
    </lineage>
</organism>
<proteinExistence type="inferred from homology"/>
<protein>
    <submittedName>
        <fullName evidence="6">Family 43 putative glycoside hydrolase</fullName>
    </submittedName>
</protein>
<sequence length="340" mass="36440">MLPLLFVSLSLPLLTSAKTPKSPLLQTDFPDPCIIHHPTNNTYYAFATSSNQKNIQAASAPSASGPWTWLSSVDPLPDPGPWTSGPRNYGMTWAPSVISLPDSSGWVMYYSAQLPANSSAFHCVGAAVSKMSILGPYEPLPSPLACPLSKGGAIDPSGFFDPQTGKRYLVYKVDGNSLGNGGSCGNTIAPLRNTPIMLQRVNETDGVTLIGEPVEILDRDERDGPLVEAPDLWWDGKRHVLFYSNHCWSEEGYSVNYAVSTDGVEGEYVKMNGTNGGERALVMTEGIGDGFNLSAPGGATSFWDEEKGESGIVLHANCREGRCLFGVGIGVDEDGRVYVD</sequence>